<dbReference type="GO" id="GO:0005886">
    <property type="term" value="C:plasma membrane"/>
    <property type="evidence" value="ECO:0007669"/>
    <property type="project" value="UniProtKB-SubCell"/>
</dbReference>
<organism evidence="7 8">
    <name type="scientific">Sus scrofa</name>
    <name type="common">Pig</name>
    <dbReference type="NCBI Taxonomy" id="9823"/>
    <lineage>
        <taxon>Eukaryota</taxon>
        <taxon>Metazoa</taxon>
        <taxon>Chordata</taxon>
        <taxon>Craniata</taxon>
        <taxon>Vertebrata</taxon>
        <taxon>Euteleostomi</taxon>
        <taxon>Mammalia</taxon>
        <taxon>Eutheria</taxon>
        <taxon>Laurasiatheria</taxon>
        <taxon>Artiodactyla</taxon>
        <taxon>Suina</taxon>
        <taxon>Suidae</taxon>
        <taxon>Sus</taxon>
    </lineage>
</organism>
<keyword evidence="4" id="KW-0862">Zinc</keyword>
<dbReference type="PANTHER" id="PTHR11040">
    <property type="entry name" value="ZINC/IRON TRANSPORTER"/>
    <property type="match status" value="1"/>
</dbReference>
<feature type="transmembrane region" description="Helical" evidence="6">
    <location>
        <begin position="71"/>
        <end position="95"/>
    </location>
</feature>
<evidence type="ECO:0000256" key="2">
    <source>
        <dbReference type="ARBA" id="ARBA00006939"/>
    </source>
</evidence>
<evidence type="ECO:0000256" key="4">
    <source>
        <dbReference type="ARBA" id="ARBA00022833"/>
    </source>
</evidence>
<evidence type="ECO:0000256" key="1">
    <source>
        <dbReference type="ARBA" id="ARBA00004651"/>
    </source>
</evidence>
<dbReference type="PANTHER" id="PTHR11040:SF211">
    <property type="entry name" value="ZINC TRANSPORTER ZIP11"/>
    <property type="match status" value="1"/>
</dbReference>
<proteinExistence type="inferred from homology"/>
<dbReference type="Ensembl" id="ENSSSCT00015005210.1">
    <property type="protein sequence ID" value="ENSSSCP00015002009.1"/>
    <property type="gene ID" value="ENSSSCG00015003956.1"/>
</dbReference>
<feature type="transmembrane region" description="Helical" evidence="6">
    <location>
        <begin position="12"/>
        <end position="32"/>
    </location>
</feature>
<comment type="subcellular location">
    <subcellularLocation>
        <location evidence="1">Cell membrane</location>
        <topology evidence="1">Multi-pass membrane protein</topology>
    </subcellularLocation>
</comment>
<accession>A0A8D0MFS9</accession>
<dbReference type="Proteomes" id="UP000694726">
    <property type="component" value="Unplaced"/>
</dbReference>
<name>A0A8D0MFS9_PIG</name>
<comment type="similarity">
    <text evidence="2">Belongs to the ZIP transporter (TC 2.A.5) family.</text>
</comment>
<keyword evidence="6" id="KW-0472">Membrane</keyword>
<keyword evidence="3" id="KW-1003">Cell membrane</keyword>
<evidence type="ECO:0008006" key="9">
    <source>
        <dbReference type="Google" id="ProtNLM"/>
    </source>
</evidence>
<dbReference type="AlphaFoldDB" id="A0A8D0MFS9"/>
<sequence length="291" mass="31313">MLQGRSPVSQALLGTFFTWGMTAAGAALVFIFSSGQRRILDGSLGFAAGVMLAASYWSLLAPAVEMATSSGGFGALAFFPVAVGFTLGAAFVYVADLLMPHLVSSAPPGGSVPLAKMGLAEGSMMIKIQCRHMSPYQMLCTSKSQRWPEAPQRDLSWRLISLLSQEGRRHRKDHVGRAEFLCWIVGWACTPGGRLTFTPLPCPPAFFLPRWGGRRKNSWALGPGTPEKLMTPVPERPASGPNSWARWLGREPCYCLRGKTTRQFCSLKACMAVSVSAPGPSASLPSNTSAW</sequence>
<evidence type="ECO:0000256" key="6">
    <source>
        <dbReference type="SAM" id="Phobius"/>
    </source>
</evidence>
<evidence type="ECO:0000313" key="7">
    <source>
        <dbReference type="Ensembl" id="ENSSSCP00015002009.1"/>
    </source>
</evidence>
<protein>
    <recommendedName>
        <fullName evidence="9">Zinc transporter ZIP11</fullName>
    </recommendedName>
</protein>
<evidence type="ECO:0000256" key="5">
    <source>
        <dbReference type="SAM" id="MobiDB-lite"/>
    </source>
</evidence>
<reference evidence="7" key="1">
    <citation type="submission" date="2025-08" db="UniProtKB">
        <authorList>
            <consortium name="Ensembl"/>
        </authorList>
    </citation>
    <scope>IDENTIFICATION</scope>
</reference>
<keyword evidence="6" id="KW-0812">Transmembrane</keyword>
<evidence type="ECO:0000256" key="3">
    <source>
        <dbReference type="ARBA" id="ARBA00022475"/>
    </source>
</evidence>
<feature type="region of interest" description="Disordered" evidence="5">
    <location>
        <begin position="222"/>
        <end position="241"/>
    </location>
</feature>
<evidence type="ECO:0000313" key="8">
    <source>
        <dbReference type="Proteomes" id="UP000694726"/>
    </source>
</evidence>
<keyword evidence="6" id="KW-1133">Transmembrane helix</keyword>
<feature type="transmembrane region" description="Helical" evidence="6">
    <location>
        <begin position="39"/>
        <end position="59"/>
    </location>
</feature>